<proteinExistence type="predicted"/>
<dbReference type="SUPFAM" id="SSF49464">
    <property type="entry name" value="Carboxypeptidase regulatory domain-like"/>
    <property type="match status" value="2"/>
</dbReference>
<dbReference type="InterPro" id="IPR008969">
    <property type="entry name" value="CarboxyPept-like_regulatory"/>
</dbReference>
<feature type="region of interest" description="Disordered" evidence="1">
    <location>
        <begin position="122"/>
        <end position="164"/>
    </location>
</feature>
<evidence type="ECO:0000313" key="4">
    <source>
        <dbReference type="EMBL" id="MRI67656.1"/>
    </source>
</evidence>
<evidence type="ECO:0000313" key="5">
    <source>
        <dbReference type="Proteomes" id="UP000435187"/>
    </source>
</evidence>
<reference evidence="4 5" key="1">
    <citation type="submission" date="2019-10" db="EMBL/GenBank/DDBJ databases">
        <title>Gracilibacillus salitolerans sp. nov., a moderate halophile isolated from a saline soil in northwest China.</title>
        <authorList>
            <person name="Gan L."/>
        </authorList>
    </citation>
    <scope>NUCLEOTIDE SEQUENCE [LARGE SCALE GENOMIC DNA]</scope>
    <source>
        <strain evidence="4 5">TP2-8</strain>
    </source>
</reference>
<protein>
    <recommendedName>
        <fullName evidence="6">DUF11 domain-containing protein</fullName>
    </recommendedName>
</protein>
<comment type="caution">
    <text evidence="4">The sequence shown here is derived from an EMBL/GenBank/DDBJ whole genome shotgun (WGS) entry which is preliminary data.</text>
</comment>
<evidence type="ECO:0000256" key="2">
    <source>
        <dbReference type="SAM" id="Phobius"/>
    </source>
</evidence>
<keyword evidence="3" id="KW-0732">Signal</keyword>
<feature type="compositionally biased region" description="Polar residues" evidence="1">
    <location>
        <begin position="155"/>
        <end position="164"/>
    </location>
</feature>
<organism evidence="4 5">
    <name type="scientific">Gracilibacillus thailandensis</name>
    <dbReference type="NCBI Taxonomy" id="563735"/>
    <lineage>
        <taxon>Bacteria</taxon>
        <taxon>Bacillati</taxon>
        <taxon>Bacillota</taxon>
        <taxon>Bacilli</taxon>
        <taxon>Bacillales</taxon>
        <taxon>Bacillaceae</taxon>
        <taxon>Gracilibacillus</taxon>
    </lineage>
</organism>
<accession>A0A6N7R3G1</accession>
<name>A0A6N7R3G1_9BACI</name>
<feature type="signal peptide" evidence="3">
    <location>
        <begin position="1"/>
        <end position="26"/>
    </location>
</feature>
<dbReference type="AlphaFoldDB" id="A0A6N7R3G1"/>
<dbReference type="SUPFAM" id="SSF49373">
    <property type="entry name" value="Invasin/intimin cell-adhesion fragments"/>
    <property type="match status" value="1"/>
</dbReference>
<keyword evidence="5" id="KW-1185">Reference proteome</keyword>
<dbReference type="EMBL" id="WJEE01000037">
    <property type="protein sequence ID" value="MRI67656.1"/>
    <property type="molecule type" value="Genomic_DNA"/>
</dbReference>
<feature type="compositionally biased region" description="Low complexity" evidence="1">
    <location>
        <begin position="126"/>
        <end position="148"/>
    </location>
</feature>
<dbReference type="Proteomes" id="UP000435187">
    <property type="component" value="Unassembled WGS sequence"/>
</dbReference>
<feature type="transmembrane region" description="Helical" evidence="2">
    <location>
        <begin position="172"/>
        <end position="191"/>
    </location>
</feature>
<keyword evidence="2" id="KW-1133">Transmembrane helix</keyword>
<feature type="chain" id="PRO_5026711921" description="DUF11 domain-containing protein" evidence="3">
    <location>
        <begin position="27"/>
        <end position="1146"/>
    </location>
</feature>
<keyword evidence="2" id="KW-0812">Transmembrane</keyword>
<sequence>MVKSKKLILVVLLFLAVFSFPFSSHAASSINDILKIDFETDKQSYDNSDVVTSTLKITNMSERYSANDIDIQTKLPDELEIIESEDLHVENGIISWDIDRLEHDESLELVFASQLKDSVKEQLAGDSTENGSNTDNSSDSESTSNQSVSKDEQSEQTVTKTVAPQTGDNSDLLTYILILLLSVITGVIAFLGIRKKKIPKTATFILAILLFTPFASNIQAVESETITQEYTYHHTLAIGNNEYDIETSVTTTVAESLEQIPVTGTVYDAEGNLLTDNQLIFNATIDNEEVNHVIETDDEGYFVARLYKNIDYQVSAENVKASLKGTDVNEIELTNETGEIELGKSLRNGDNQSSLQPSVIYLDEEEAENINDISSDLSQATLDDSLNLREDDLIVLPEWEEYPSGIAFQIESIEVNGSNIILELEQPELEEIFEEIVGEMEVDMSPEYFIPAEGVDIQQESDVMRSFSTNTLQRSLNSQAIGGKVTLNLGNLYQEDNFSLSGSIDLSGKFTGDIDWRVGLNPVNSFDFNFQGEQRINGNVKTSVSKDLPEVPLGKLVVPTQIPGLAVSVPFDLVTKVSGEVSVKISYGMRENIGLAYGRGNGVRTYPEENFDPFFQMSDINGTGSISTGLRMSVLAQALGLDLAGAAATGGVSGKATTSLIGDNGFFSCIQFSGSFDGKLNLRAPIADWESSGGIEASKTFAKKELGQCVNAINVNPDQLEIQPDETKSVTVFARNNTGETSINNDPNLNVEISNSDLVSVEKDTNKVDIKASEEAQDGDEIEVKFVYDLNGTNITDTLTVNVVDNRPKGELVGSVIDAVEETPLHNATVKLFNDDRLATTVETSEDGTYQVDIAPGEYKVEVSYPGYITDSSIVTINSEDSTTYDSVLYLVGDEYGGNGIVSGIVTNAVTGEGVQQVTIDIRRGKNTTSGEVVKTITTNDDGSYEVELPGGNYTMALSAEGFIPSEANILSIGGQEKSEQNATISPSGLLSEDLRIVLTWGEEPRDLDSHLTGPRDDGGRFHVYYSNRDYKDSVNNANLDRDDVTSYGPETVTVIKQLQQGTYTYSVHNYTGRNFNESNQFDLSKSEATVQIYKGDLLIETFNVPVNQSGNSWRVFEIRNGEIVQINRIEAIDDWHSAESFAPVQ</sequence>
<dbReference type="InterPro" id="IPR008964">
    <property type="entry name" value="Invasin/intimin_cell_adhesion"/>
</dbReference>
<dbReference type="Pfam" id="PF13620">
    <property type="entry name" value="CarboxypepD_reg"/>
    <property type="match status" value="2"/>
</dbReference>
<keyword evidence="2" id="KW-0472">Membrane</keyword>
<evidence type="ECO:0000256" key="1">
    <source>
        <dbReference type="SAM" id="MobiDB-lite"/>
    </source>
</evidence>
<feature type="transmembrane region" description="Helical" evidence="2">
    <location>
        <begin position="203"/>
        <end position="221"/>
    </location>
</feature>
<evidence type="ECO:0000256" key="3">
    <source>
        <dbReference type="SAM" id="SignalP"/>
    </source>
</evidence>
<evidence type="ECO:0008006" key="6">
    <source>
        <dbReference type="Google" id="ProtNLM"/>
    </source>
</evidence>
<gene>
    <name evidence="4" type="ORF">GH885_15150</name>
</gene>
<dbReference type="RefSeq" id="WP_153836218.1">
    <property type="nucleotide sequence ID" value="NZ_JBHUMW010000035.1"/>
</dbReference>
<dbReference type="Gene3D" id="2.60.40.1120">
    <property type="entry name" value="Carboxypeptidase-like, regulatory domain"/>
    <property type="match status" value="2"/>
</dbReference>